<dbReference type="Pfam" id="PF09747">
    <property type="entry name" value="CCD97-like_C"/>
    <property type="match status" value="1"/>
</dbReference>
<dbReference type="Proteomes" id="UP001161017">
    <property type="component" value="Unassembled WGS sequence"/>
</dbReference>
<feature type="region of interest" description="Disordered" evidence="1">
    <location>
        <begin position="86"/>
        <end position="115"/>
    </location>
</feature>
<dbReference type="InterPro" id="IPR018613">
    <property type="entry name" value="Ccdc97-like"/>
</dbReference>
<dbReference type="PANTHER" id="PTHR31840">
    <property type="entry name" value="COILED-COIL DOMAIN-CONTAINING PROTEIN 97"/>
    <property type="match status" value="1"/>
</dbReference>
<dbReference type="PANTHER" id="PTHR31840:SF1">
    <property type="entry name" value="COILED-COIL DOMAIN-CONTAINING PROTEIN 97"/>
    <property type="match status" value="1"/>
</dbReference>
<gene>
    <name evidence="3" type="ORF">OHK93_003566</name>
</gene>
<comment type="caution">
    <text evidence="3">The sequence shown here is derived from an EMBL/GenBank/DDBJ whole genome shotgun (WGS) entry which is preliminary data.</text>
</comment>
<feature type="compositionally biased region" description="Acidic residues" evidence="1">
    <location>
        <begin position="158"/>
        <end position="173"/>
    </location>
</feature>
<feature type="domain" description="CCD97-like C-terminal" evidence="2">
    <location>
        <begin position="19"/>
        <end position="189"/>
    </location>
</feature>
<evidence type="ECO:0000313" key="4">
    <source>
        <dbReference type="Proteomes" id="UP001161017"/>
    </source>
</evidence>
<reference evidence="3" key="1">
    <citation type="journal article" date="2023" name="Genome Biol. Evol.">
        <title>First Whole Genome Sequence and Flow Cytometry Genome Size Data for the Lichen-Forming Fungus Ramalina farinacea (Ascomycota).</title>
        <authorList>
            <person name="Llewellyn T."/>
            <person name="Mian S."/>
            <person name="Hill R."/>
            <person name="Leitch I.J."/>
            <person name="Gaya E."/>
        </authorList>
    </citation>
    <scope>NUCLEOTIDE SEQUENCE</scope>
    <source>
        <strain evidence="3">LIQ254RAFAR</strain>
    </source>
</reference>
<feature type="region of interest" description="Disordered" evidence="1">
    <location>
        <begin position="196"/>
        <end position="219"/>
    </location>
</feature>
<keyword evidence="4" id="KW-1185">Reference proteome</keyword>
<evidence type="ECO:0000259" key="2">
    <source>
        <dbReference type="Pfam" id="PF09747"/>
    </source>
</evidence>
<name>A0AA43QU83_9LECA</name>
<proteinExistence type="predicted"/>
<dbReference type="AlphaFoldDB" id="A0AA43QU83"/>
<protein>
    <recommendedName>
        <fullName evidence="2">CCD97-like C-terminal domain-containing protein</fullName>
    </recommendedName>
</protein>
<dbReference type="InterPro" id="IPR040233">
    <property type="entry name" value="CCD97-like_C"/>
</dbReference>
<feature type="region of interest" description="Disordered" evidence="1">
    <location>
        <begin position="158"/>
        <end position="182"/>
    </location>
</feature>
<evidence type="ECO:0000256" key="1">
    <source>
        <dbReference type="SAM" id="MobiDB-lite"/>
    </source>
</evidence>
<sequence length="219" mass="25186">MNRPRLHSPDSLTRLQIKNRRKRYLELHPDYFDNPSLELADPLAYDRLIRRFQTANEREVKGKRKGYSGVLEADLWRAEAKVEAVRSNKEKEEAKKAGGEGDIKTSEGEREGEEADKAIRAANKKIEDAAVESLSKVEGQEIWRRQMELLFVNGEDGEFDYEGMVDGNEELDDRETAERERQDEWFDDEDASWIEENATDNNDGCGEVAVRGQTGVQDY</sequence>
<evidence type="ECO:0000313" key="3">
    <source>
        <dbReference type="EMBL" id="MDI1492352.1"/>
    </source>
</evidence>
<dbReference type="EMBL" id="JAPUFD010000018">
    <property type="protein sequence ID" value="MDI1492352.1"/>
    <property type="molecule type" value="Genomic_DNA"/>
</dbReference>
<accession>A0AA43QU83</accession>
<organism evidence="3 4">
    <name type="scientific">Ramalina farinacea</name>
    <dbReference type="NCBI Taxonomy" id="258253"/>
    <lineage>
        <taxon>Eukaryota</taxon>
        <taxon>Fungi</taxon>
        <taxon>Dikarya</taxon>
        <taxon>Ascomycota</taxon>
        <taxon>Pezizomycotina</taxon>
        <taxon>Lecanoromycetes</taxon>
        <taxon>OSLEUM clade</taxon>
        <taxon>Lecanoromycetidae</taxon>
        <taxon>Lecanorales</taxon>
        <taxon>Lecanorineae</taxon>
        <taxon>Ramalinaceae</taxon>
        <taxon>Ramalina</taxon>
    </lineage>
</organism>